<reference evidence="2 3" key="1">
    <citation type="submission" date="2017-01" db="EMBL/GenBank/DDBJ databases">
        <title>Whole-Genome Shotgun Sequencing of Two beta-Proteobacterial Species in Search of the Bulgecin Biosynthetic Cluster.</title>
        <authorList>
            <person name="Horsman M.E."/>
            <person name="Marous D.R."/>
            <person name="Li R."/>
            <person name="Oliver R.A."/>
            <person name="Byun B."/>
            <person name="Emrich S.J."/>
            <person name="Boggess B."/>
            <person name="Townsend C.A."/>
            <person name="Mobashery S."/>
        </authorList>
    </citation>
    <scope>NUCLEOTIDE SEQUENCE [LARGE SCALE GENOMIC DNA]</scope>
    <source>
        <strain evidence="2 3">ATCC 31363</strain>
    </source>
</reference>
<comment type="caution">
    <text evidence="2">The sequence shown here is derived from an EMBL/GenBank/DDBJ whole genome shotgun (WGS) entry which is preliminary data.</text>
</comment>
<dbReference type="EMBL" id="MTZV01000006">
    <property type="protein sequence ID" value="PCE22082.1"/>
    <property type="molecule type" value="Genomic_DNA"/>
</dbReference>
<evidence type="ECO:0000313" key="2">
    <source>
        <dbReference type="EMBL" id="PCE22082.1"/>
    </source>
</evidence>
<evidence type="ECO:0000256" key="1">
    <source>
        <dbReference type="SAM" id="MobiDB-lite"/>
    </source>
</evidence>
<feature type="region of interest" description="Disordered" evidence="1">
    <location>
        <begin position="1"/>
        <end position="23"/>
    </location>
</feature>
<name>A0A2A4ENV9_9BURK</name>
<feature type="region of interest" description="Disordered" evidence="1">
    <location>
        <begin position="116"/>
        <end position="153"/>
    </location>
</feature>
<evidence type="ECO:0000313" key="3">
    <source>
        <dbReference type="Proteomes" id="UP000218022"/>
    </source>
</evidence>
<accession>A0A2A4ENV9</accession>
<feature type="compositionally biased region" description="Basic and acidic residues" evidence="1">
    <location>
        <begin position="136"/>
        <end position="153"/>
    </location>
</feature>
<feature type="compositionally biased region" description="Polar residues" evidence="1">
    <location>
        <begin position="121"/>
        <end position="130"/>
    </location>
</feature>
<sequence length="153" mass="16615">MLFRPGTTRLPFGASERPRKSNRRLQRVELDPSTDAHARAAIEAYADSCSSDMPWLAELLRASAVPEAGALTHCAATTQRVFALAQQWAAQQPDYAHAAWEHVRIHLDAALQVRTPANDVPGSTATSGASGTDPRPQLERESPAKPGPEPERE</sequence>
<protein>
    <submittedName>
        <fullName evidence="2">Uncharacterized protein</fullName>
    </submittedName>
</protein>
<proteinExistence type="predicted"/>
<gene>
    <name evidence="2" type="ORF">BWP39_20640</name>
</gene>
<dbReference type="RefSeq" id="WP_207556994.1">
    <property type="nucleotide sequence ID" value="NZ_MTZV01000006.1"/>
</dbReference>
<dbReference type="AlphaFoldDB" id="A0A2A4ENV9"/>
<dbReference type="Proteomes" id="UP000218022">
    <property type="component" value="Unassembled WGS sequence"/>
</dbReference>
<organism evidence="2 3">
    <name type="scientific">Paraburkholderia acidicola</name>
    <dbReference type="NCBI Taxonomy" id="1912599"/>
    <lineage>
        <taxon>Bacteria</taxon>
        <taxon>Pseudomonadati</taxon>
        <taxon>Pseudomonadota</taxon>
        <taxon>Betaproteobacteria</taxon>
        <taxon>Burkholderiales</taxon>
        <taxon>Burkholderiaceae</taxon>
        <taxon>Paraburkholderia</taxon>
    </lineage>
</organism>